<dbReference type="eggNOG" id="ENOG5032SNS">
    <property type="taxonomic scope" value="Bacteria"/>
</dbReference>
<dbReference type="Pfam" id="PF10604">
    <property type="entry name" value="Polyketide_cyc2"/>
    <property type="match status" value="1"/>
</dbReference>
<keyword evidence="2" id="KW-1185">Reference proteome</keyword>
<dbReference type="EMBL" id="JNBY01000068">
    <property type="protein sequence ID" value="KDN86528.1"/>
    <property type="molecule type" value="Genomic_DNA"/>
</dbReference>
<protein>
    <recommendedName>
        <fullName evidence="3">Polyketide cyclase</fullName>
    </recommendedName>
</protein>
<dbReference type="HOGENOM" id="CLU_106645_3_0_11"/>
<evidence type="ECO:0000313" key="1">
    <source>
        <dbReference type="EMBL" id="KDN86528.1"/>
    </source>
</evidence>
<dbReference type="CDD" id="cd07821">
    <property type="entry name" value="PYR_PYL_RCAR_like"/>
    <property type="match status" value="1"/>
</dbReference>
<dbReference type="InterPro" id="IPR023393">
    <property type="entry name" value="START-like_dom_sf"/>
</dbReference>
<name>A0A066YYA3_9ACTN</name>
<organism evidence="1 2">
    <name type="scientific">Kitasatospora cheerisanensis KCTC 2395</name>
    <dbReference type="NCBI Taxonomy" id="1348663"/>
    <lineage>
        <taxon>Bacteria</taxon>
        <taxon>Bacillati</taxon>
        <taxon>Actinomycetota</taxon>
        <taxon>Actinomycetes</taxon>
        <taxon>Kitasatosporales</taxon>
        <taxon>Streptomycetaceae</taxon>
        <taxon>Kitasatospora</taxon>
    </lineage>
</organism>
<evidence type="ECO:0008006" key="3">
    <source>
        <dbReference type="Google" id="ProtNLM"/>
    </source>
</evidence>
<proteinExistence type="predicted"/>
<dbReference type="PATRIC" id="fig|1348663.4.peg.1562"/>
<dbReference type="RefSeq" id="WP_035860527.1">
    <property type="nucleotide sequence ID" value="NZ_KK853997.1"/>
</dbReference>
<dbReference type="OrthoDB" id="6024794at2"/>
<accession>A0A066YYA3</accession>
<gene>
    <name evidence="1" type="ORF">KCH_16240</name>
</gene>
<dbReference type="SUPFAM" id="SSF55961">
    <property type="entry name" value="Bet v1-like"/>
    <property type="match status" value="1"/>
</dbReference>
<comment type="caution">
    <text evidence="1">The sequence shown here is derived from an EMBL/GenBank/DDBJ whole genome shotgun (WGS) entry which is preliminary data.</text>
</comment>
<dbReference type="Proteomes" id="UP000027178">
    <property type="component" value="Unassembled WGS sequence"/>
</dbReference>
<evidence type="ECO:0000313" key="2">
    <source>
        <dbReference type="Proteomes" id="UP000027178"/>
    </source>
</evidence>
<dbReference type="Gene3D" id="3.30.530.20">
    <property type="match status" value="1"/>
</dbReference>
<dbReference type="InterPro" id="IPR019587">
    <property type="entry name" value="Polyketide_cyclase/dehydratase"/>
</dbReference>
<dbReference type="AlphaFoldDB" id="A0A066YYA3"/>
<reference evidence="1 2" key="1">
    <citation type="submission" date="2014-05" db="EMBL/GenBank/DDBJ databases">
        <title>Draft Genome Sequence of Kitasatospora cheerisanensis KCTC 2395.</title>
        <authorList>
            <person name="Nam D.H."/>
        </authorList>
    </citation>
    <scope>NUCLEOTIDE SEQUENCE [LARGE SCALE GENOMIC DNA]</scope>
    <source>
        <strain evidence="1 2">KCTC 2395</strain>
    </source>
</reference>
<sequence length="134" mass="14709">MATIHRETLIDTAPDSAWAAIRDWGSVHRRLAPGFVTDTRVDGDVRVVTFEDGTVVHELVVSLDDETRRIAYTLVGGSFSTVHHHASMQVFAEPDGRARFAWTTDVRPADLAGPIAAMVDRGIEVIRRTLADAT</sequence>